<proteinExistence type="predicted"/>
<protein>
    <recommendedName>
        <fullName evidence="4">TIL domain-containing protein</fullName>
    </recommendedName>
</protein>
<evidence type="ECO:0000313" key="3">
    <source>
        <dbReference type="Proteomes" id="UP000814243"/>
    </source>
</evidence>
<evidence type="ECO:0000313" key="2">
    <source>
        <dbReference type="EMBL" id="KAH9636579.1"/>
    </source>
</evidence>
<name>A0A922MHM1_SPOEX</name>
<dbReference type="Proteomes" id="UP000814243">
    <property type="component" value="Unassembled WGS sequence"/>
</dbReference>
<reference evidence="2" key="1">
    <citation type="journal article" date="2021" name="G3 (Bethesda)">
        <title>Genome and transcriptome analysis of the beet armyworm Spodoptera exigua reveals targets for pest control. .</title>
        <authorList>
            <person name="Simon S."/>
            <person name="Breeschoten T."/>
            <person name="Jansen H.J."/>
            <person name="Dirks R.P."/>
            <person name="Schranz M.E."/>
            <person name="Ros V.I.D."/>
        </authorList>
    </citation>
    <scope>NUCLEOTIDE SEQUENCE</scope>
    <source>
        <strain evidence="2">TB_SE_WUR_2020</strain>
    </source>
</reference>
<dbReference type="Gene3D" id="2.10.25.10">
    <property type="entry name" value="Laminin"/>
    <property type="match status" value="1"/>
</dbReference>
<organism evidence="2 3">
    <name type="scientific">Spodoptera exigua</name>
    <name type="common">Beet armyworm</name>
    <name type="synonym">Noctua fulgens</name>
    <dbReference type="NCBI Taxonomy" id="7107"/>
    <lineage>
        <taxon>Eukaryota</taxon>
        <taxon>Metazoa</taxon>
        <taxon>Ecdysozoa</taxon>
        <taxon>Arthropoda</taxon>
        <taxon>Hexapoda</taxon>
        <taxon>Insecta</taxon>
        <taxon>Pterygota</taxon>
        <taxon>Neoptera</taxon>
        <taxon>Endopterygota</taxon>
        <taxon>Lepidoptera</taxon>
        <taxon>Glossata</taxon>
        <taxon>Ditrysia</taxon>
        <taxon>Noctuoidea</taxon>
        <taxon>Noctuidae</taxon>
        <taxon>Amphipyrinae</taxon>
        <taxon>Spodoptera</taxon>
    </lineage>
</organism>
<feature type="signal peptide" evidence="1">
    <location>
        <begin position="1"/>
        <end position="17"/>
    </location>
</feature>
<dbReference type="EMBL" id="JACEFF010000490">
    <property type="protein sequence ID" value="KAH9636579.1"/>
    <property type="molecule type" value="Genomic_DNA"/>
</dbReference>
<dbReference type="AlphaFoldDB" id="A0A922MHM1"/>
<sequence length="179" mass="19789">MKLAVIVLIFVLDVALSITLRKECPPGEVHKSCALMQEYTCWLREDRMQRVKSLAKRLTHCKAGCFCKKGLVREYPSGYCIAGAGCRDRNLLSVLMSIPTGSPFGFDIRILIILKGRQRIIALLHLSVKYPSHSIFRKGLVREYPGGSCIAGAGCRDRNLLAVLMSIPTGSPFGFKANC</sequence>
<evidence type="ECO:0008006" key="4">
    <source>
        <dbReference type="Google" id="ProtNLM"/>
    </source>
</evidence>
<dbReference type="SUPFAM" id="SSF57567">
    <property type="entry name" value="Serine protease inhibitors"/>
    <property type="match status" value="1"/>
</dbReference>
<keyword evidence="1" id="KW-0732">Signal</keyword>
<dbReference type="InterPro" id="IPR036084">
    <property type="entry name" value="Ser_inhib-like_sf"/>
</dbReference>
<feature type="chain" id="PRO_5036873318" description="TIL domain-containing protein" evidence="1">
    <location>
        <begin position="18"/>
        <end position="179"/>
    </location>
</feature>
<accession>A0A922MHM1</accession>
<comment type="caution">
    <text evidence="2">The sequence shown here is derived from an EMBL/GenBank/DDBJ whole genome shotgun (WGS) entry which is preliminary data.</text>
</comment>
<evidence type="ECO:0000256" key="1">
    <source>
        <dbReference type="SAM" id="SignalP"/>
    </source>
</evidence>
<gene>
    <name evidence="2" type="ORF">HF086_007008</name>
</gene>